<evidence type="ECO:0000256" key="4">
    <source>
        <dbReference type="ARBA" id="ARBA00022989"/>
    </source>
</evidence>
<accession>A0A916VPM1</accession>
<dbReference type="EMBL" id="BMKA01000002">
    <property type="protein sequence ID" value="GGA14482.1"/>
    <property type="molecule type" value="Genomic_DNA"/>
</dbReference>
<feature type="transmembrane region" description="Helical" evidence="6">
    <location>
        <begin position="250"/>
        <end position="266"/>
    </location>
</feature>
<feature type="transmembrane region" description="Helical" evidence="6">
    <location>
        <begin position="187"/>
        <end position="205"/>
    </location>
</feature>
<name>A0A916VPM1_9RHOB</name>
<feature type="transmembrane region" description="Helical" evidence="6">
    <location>
        <begin position="272"/>
        <end position="290"/>
    </location>
</feature>
<keyword evidence="3 6" id="KW-0812">Transmembrane</keyword>
<protein>
    <submittedName>
        <fullName evidence="8">Transporter</fullName>
    </submittedName>
</protein>
<keyword evidence="5 6" id="KW-0472">Membrane</keyword>
<reference evidence="8" key="2">
    <citation type="submission" date="2020-09" db="EMBL/GenBank/DDBJ databases">
        <authorList>
            <person name="Sun Q."/>
            <person name="Zhou Y."/>
        </authorList>
    </citation>
    <scope>NUCLEOTIDE SEQUENCE</scope>
    <source>
        <strain evidence="8">CGMCC 1.15880</strain>
    </source>
</reference>
<proteinExistence type="inferred from homology"/>
<gene>
    <name evidence="8" type="ORF">GCM10011498_13380</name>
</gene>
<dbReference type="SUPFAM" id="SSF103481">
    <property type="entry name" value="Multidrug resistance efflux transporter EmrE"/>
    <property type="match status" value="2"/>
</dbReference>
<evidence type="ECO:0000256" key="2">
    <source>
        <dbReference type="ARBA" id="ARBA00007362"/>
    </source>
</evidence>
<keyword evidence="4 6" id="KW-1133">Transmembrane helix</keyword>
<feature type="transmembrane region" description="Helical" evidence="6">
    <location>
        <begin position="153"/>
        <end position="175"/>
    </location>
</feature>
<evidence type="ECO:0000256" key="3">
    <source>
        <dbReference type="ARBA" id="ARBA00022692"/>
    </source>
</evidence>
<dbReference type="InterPro" id="IPR037185">
    <property type="entry name" value="EmrE-like"/>
</dbReference>
<feature type="transmembrane region" description="Helical" evidence="6">
    <location>
        <begin position="217"/>
        <end position="238"/>
    </location>
</feature>
<dbReference type="PANTHER" id="PTHR32322">
    <property type="entry name" value="INNER MEMBRANE TRANSPORTER"/>
    <property type="match status" value="1"/>
</dbReference>
<feature type="transmembrane region" description="Helical" evidence="6">
    <location>
        <begin position="129"/>
        <end position="147"/>
    </location>
</feature>
<evidence type="ECO:0000259" key="7">
    <source>
        <dbReference type="Pfam" id="PF00892"/>
    </source>
</evidence>
<feature type="domain" description="EamA" evidence="7">
    <location>
        <begin position="154"/>
        <end position="289"/>
    </location>
</feature>
<evidence type="ECO:0000313" key="8">
    <source>
        <dbReference type="EMBL" id="GGA14482.1"/>
    </source>
</evidence>
<keyword evidence="9" id="KW-1185">Reference proteome</keyword>
<dbReference type="Proteomes" id="UP000628017">
    <property type="component" value="Unassembled WGS sequence"/>
</dbReference>
<feature type="domain" description="EamA" evidence="7">
    <location>
        <begin position="10"/>
        <end position="143"/>
    </location>
</feature>
<comment type="caution">
    <text evidence="8">The sequence shown here is derived from an EMBL/GenBank/DDBJ whole genome shotgun (WGS) entry which is preliminary data.</text>
</comment>
<evidence type="ECO:0000313" key="9">
    <source>
        <dbReference type="Proteomes" id="UP000628017"/>
    </source>
</evidence>
<dbReference type="Gene3D" id="1.10.3730.20">
    <property type="match status" value="1"/>
</dbReference>
<dbReference type="InterPro" id="IPR000620">
    <property type="entry name" value="EamA_dom"/>
</dbReference>
<dbReference type="PANTHER" id="PTHR32322:SF2">
    <property type="entry name" value="EAMA DOMAIN-CONTAINING PROTEIN"/>
    <property type="match status" value="1"/>
</dbReference>
<evidence type="ECO:0000256" key="1">
    <source>
        <dbReference type="ARBA" id="ARBA00004141"/>
    </source>
</evidence>
<dbReference type="Pfam" id="PF00892">
    <property type="entry name" value="EamA"/>
    <property type="match status" value="2"/>
</dbReference>
<evidence type="ECO:0000256" key="6">
    <source>
        <dbReference type="SAM" id="Phobius"/>
    </source>
</evidence>
<reference evidence="8" key="1">
    <citation type="journal article" date="2014" name="Int. J. Syst. Evol. Microbiol.">
        <title>Complete genome sequence of Corynebacterium casei LMG S-19264T (=DSM 44701T), isolated from a smear-ripened cheese.</title>
        <authorList>
            <consortium name="US DOE Joint Genome Institute (JGI-PGF)"/>
            <person name="Walter F."/>
            <person name="Albersmeier A."/>
            <person name="Kalinowski J."/>
            <person name="Ruckert C."/>
        </authorList>
    </citation>
    <scope>NUCLEOTIDE SEQUENCE</scope>
    <source>
        <strain evidence="8">CGMCC 1.15880</strain>
    </source>
</reference>
<dbReference type="RefSeq" id="WP_188672382.1">
    <property type="nucleotide sequence ID" value="NZ_BMKA01000002.1"/>
</dbReference>
<feature type="transmembrane region" description="Helical" evidence="6">
    <location>
        <begin position="98"/>
        <end position="117"/>
    </location>
</feature>
<comment type="similarity">
    <text evidence="2">Belongs to the EamA transporter family.</text>
</comment>
<comment type="subcellular location">
    <subcellularLocation>
        <location evidence="1">Membrane</location>
        <topology evidence="1">Multi-pass membrane protein</topology>
    </subcellularLocation>
</comment>
<feature type="transmembrane region" description="Helical" evidence="6">
    <location>
        <begin position="39"/>
        <end position="59"/>
    </location>
</feature>
<sequence length="295" mass="32230">MEKKDRVDALGASLLVGVSLLLGLNQVLVKIVAQGMHPALQAGLRSAIAVIPVLALALLFRRKLTIRDGSLNWGVIAGVLFALEFLMLFLAIDYSSVARVSVLFYTMPVWMTLGAHFLIKEERLTRNKIIGLVLAVTGVVVAMWGREGGENELLGDIFCIAGAMIWAGVGLVARVTPLNRSVPEMQLLYQLVVSAIVLIPVAFLIGDQVRALEPFHWGVLTFQAVVVVGFGFSTWFWVLSKYPASDMASFGFLAPLFGVLLGWLMLRETITVWIVAALVLVSAGIVLINYKPRKR</sequence>
<organism evidence="8 9">
    <name type="scientific">Neptunicoccus cionae</name>
    <dbReference type="NCBI Taxonomy" id="2035344"/>
    <lineage>
        <taxon>Bacteria</taxon>
        <taxon>Pseudomonadati</taxon>
        <taxon>Pseudomonadota</taxon>
        <taxon>Alphaproteobacteria</taxon>
        <taxon>Rhodobacterales</taxon>
        <taxon>Paracoccaceae</taxon>
        <taxon>Neptunicoccus</taxon>
    </lineage>
</organism>
<feature type="transmembrane region" description="Helical" evidence="6">
    <location>
        <begin position="71"/>
        <end position="92"/>
    </location>
</feature>
<dbReference type="InterPro" id="IPR050638">
    <property type="entry name" value="AA-Vitamin_Transporters"/>
</dbReference>
<dbReference type="AlphaFoldDB" id="A0A916VPM1"/>
<dbReference type="GO" id="GO:0016020">
    <property type="term" value="C:membrane"/>
    <property type="evidence" value="ECO:0007669"/>
    <property type="project" value="UniProtKB-SubCell"/>
</dbReference>
<evidence type="ECO:0000256" key="5">
    <source>
        <dbReference type="ARBA" id="ARBA00023136"/>
    </source>
</evidence>